<organism evidence="1 2">
    <name type="scientific">Sphingomonas alba</name>
    <dbReference type="NCBI Taxonomy" id="2908208"/>
    <lineage>
        <taxon>Bacteria</taxon>
        <taxon>Pseudomonadati</taxon>
        <taxon>Pseudomonadota</taxon>
        <taxon>Alphaproteobacteria</taxon>
        <taxon>Sphingomonadales</taxon>
        <taxon>Sphingomonadaceae</taxon>
        <taxon>Sphingomonas</taxon>
    </lineage>
</organism>
<proteinExistence type="predicted"/>
<dbReference type="RefSeq" id="WP_249848395.1">
    <property type="nucleotide sequence ID" value="NZ_JAMGBD010000001.1"/>
</dbReference>
<dbReference type="EMBL" id="JAMGBD010000001">
    <property type="protein sequence ID" value="MCL6684101.1"/>
    <property type="molecule type" value="Genomic_DNA"/>
</dbReference>
<keyword evidence="2" id="KW-1185">Reference proteome</keyword>
<comment type="caution">
    <text evidence="1">The sequence shown here is derived from an EMBL/GenBank/DDBJ whole genome shotgun (WGS) entry which is preliminary data.</text>
</comment>
<protein>
    <submittedName>
        <fullName evidence="1">Uncharacterized protein</fullName>
    </submittedName>
</protein>
<evidence type="ECO:0000313" key="1">
    <source>
        <dbReference type="EMBL" id="MCL6684101.1"/>
    </source>
</evidence>
<evidence type="ECO:0000313" key="2">
    <source>
        <dbReference type="Proteomes" id="UP001165363"/>
    </source>
</evidence>
<accession>A0ABT0RN82</accession>
<name>A0ABT0RN82_9SPHN</name>
<dbReference type="Proteomes" id="UP001165363">
    <property type="component" value="Unassembled WGS sequence"/>
</dbReference>
<reference evidence="1" key="1">
    <citation type="submission" date="2022-05" db="EMBL/GenBank/DDBJ databases">
        <authorList>
            <person name="Jo J.-H."/>
            <person name="Im W.-T."/>
        </authorList>
    </citation>
    <scope>NUCLEOTIDE SEQUENCE</scope>
    <source>
        <strain evidence="1">SE158</strain>
    </source>
</reference>
<gene>
    <name evidence="1" type="ORF">LZ536_09345</name>
</gene>
<sequence>MNHSPKFALIDSDGDERFAAIIGGTFQVGKARLAKPTHLEAFAKAILLDGQDGRFVCADGRKPAVLKFSGKARQAVAYRLDPSIAANLGIPAVGTR</sequence>